<organism evidence="1 2">
    <name type="scientific">Pseudaquabacterium rugosum</name>
    <dbReference type="NCBI Taxonomy" id="2984194"/>
    <lineage>
        <taxon>Bacteria</taxon>
        <taxon>Pseudomonadati</taxon>
        <taxon>Pseudomonadota</taxon>
        <taxon>Betaproteobacteria</taxon>
        <taxon>Burkholderiales</taxon>
        <taxon>Sphaerotilaceae</taxon>
        <taxon>Pseudaquabacterium</taxon>
    </lineage>
</organism>
<protein>
    <submittedName>
        <fullName evidence="1">Uncharacterized protein</fullName>
    </submittedName>
</protein>
<reference evidence="1 2" key="1">
    <citation type="submission" date="2024-04" db="EMBL/GenBank/DDBJ databases">
        <title>Novel species of the genus Ideonella isolated from streams.</title>
        <authorList>
            <person name="Lu H."/>
        </authorList>
    </citation>
    <scope>NUCLEOTIDE SEQUENCE [LARGE SCALE GENOMIC DNA]</scope>
    <source>
        <strain evidence="1 2">BYS139W</strain>
    </source>
</reference>
<proteinExistence type="predicted"/>
<dbReference type="RefSeq" id="WP_341374759.1">
    <property type="nucleotide sequence ID" value="NZ_JBBUTF010000012.1"/>
</dbReference>
<sequence length="51" mass="5130">MFLLLSLPAILRGPARHRLPAGVLALGALLSPAAQALDLFDPALGSPAAQG</sequence>
<name>A0ABU9BB27_9BURK</name>
<evidence type="ECO:0000313" key="1">
    <source>
        <dbReference type="EMBL" id="MEK8026974.1"/>
    </source>
</evidence>
<keyword evidence="2" id="KW-1185">Reference proteome</keyword>
<dbReference type="Proteomes" id="UP001368500">
    <property type="component" value="Unassembled WGS sequence"/>
</dbReference>
<evidence type="ECO:0000313" key="2">
    <source>
        <dbReference type="Proteomes" id="UP001368500"/>
    </source>
</evidence>
<comment type="caution">
    <text evidence="1">The sequence shown here is derived from an EMBL/GenBank/DDBJ whole genome shotgun (WGS) entry which is preliminary data.</text>
</comment>
<gene>
    <name evidence="1" type="ORF">AACH11_13465</name>
</gene>
<accession>A0ABU9BB27</accession>
<dbReference type="EMBL" id="JBBUTF010000012">
    <property type="protein sequence ID" value="MEK8026974.1"/>
    <property type="molecule type" value="Genomic_DNA"/>
</dbReference>